<evidence type="ECO:0000313" key="1">
    <source>
        <dbReference type="EMBL" id="WMW80511.1"/>
    </source>
</evidence>
<dbReference type="Proteomes" id="UP001181355">
    <property type="component" value="Chromosome"/>
</dbReference>
<dbReference type="EMBL" id="CP133720">
    <property type="protein sequence ID" value="WMW80511.1"/>
    <property type="molecule type" value="Genomic_DNA"/>
</dbReference>
<evidence type="ECO:0000313" key="2">
    <source>
        <dbReference type="Proteomes" id="UP001181355"/>
    </source>
</evidence>
<proteinExistence type="predicted"/>
<name>A0ABY9RH02_9BURK</name>
<accession>A0ABY9RH02</accession>
<gene>
    <name evidence="1" type="ORF">RF679_18005</name>
</gene>
<reference evidence="1" key="1">
    <citation type="submission" date="2023-09" db="EMBL/GenBank/DDBJ databases">
        <title>Undibacterium sp. 20NA77.5 isolated from freshwater.</title>
        <authorList>
            <person name="Le V."/>
            <person name="Ko S.-R."/>
            <person name="Ahn C.-Y."/>
            <person name="Oh H.-M."/>
        </authorList>
    </citation>
    <scope>NUCLEOTIDE SEQUENCE</scope>
    <source>
        <strain evidence="1">20NA77.5</strain>
    </source>
</reference>
<dbReference type="RefSeq" id="WP_309482003.1">
    <property type="nucleotide sequence ID" value="NZ_CP133720.1"/>
</dbReference>
<sequence>MKSQWMIRDGLAQTQRHRPALRGDYFKLDDLSFEQLLFLATEYARLMHFFQLDLSTDGTWQAFFSADESILMASILALKPHELADQFELRLQMQPSYRDWFRDDIVRKIDLSYREQLNSPLMLLRLFDQWYTTLLVQQGHASGELRSLLEGILRGLKWEVQTLVEATPRLLQSYTQNLFSEQFRKLVDWPLPQVSHSATSTKSEAEKTPLHGDAKAFSRSEVRHNFHTLNQALRMLQKGVRQLLPESLSSGAHDPAISLLLTFAKQYQTLQTRLNRFADKHIDFYYHDVLGLKQAPPQADSAYLVMQLNPSAPQVAIAKGTEFIAGQDESLNDIVYTADESSILNNARVSSLHTIYFERKNKEKRLLRTQASYYHPIDVLDADAEPGAHEKLPPLPLMGAPKPGEHISDVSAARFGFAIASHTLMMQEGERHIRVLLKMRHNSRYTIENSLRELTGGTSELRLSDEFIKLVRSMFRISITTETGWFVVPEYRPEYQGLNPDLPENCLAIYIHLPSATPAITGYDSKVHGEEFQTKSPILQFEMTRNEYAYPYDILTHWLLEEIDLEVEVKACRQLILHNQIGQLSALAPFTPFGPLPDHSSYLIVGCEEVLGKQLRDASVDIEWAGLPSNLGGFAEYYRGYQDPLKADAIKVKLSVLVDGKWNKLNASSSLFEFEAKEDGSPSVQVRTENRIAFTPLMSLYKPTHPQALPKDGARFIYNSSTMNGMFKLSLDEPDGAFGHQEYPQLLTRVLTQNAQKKKIGLMTAQPNPPYTPQISRIVFNYKAYSTINFDQNQSELASQHQEVFLHLHPMGSKVMRVNESKMIPLVPHYPAAGNLMIGLDAERLQGQLSLYFYLREDSLPMASGTHTNIQWWYLSSNRWRRFEQAHILDDSTHGFMTSGIVQLQIPEEMNKDHTVMPSDQFWLGVTADQGIERFCSLYGVFAQAVRVTWSPQHGKKNAPILPALRIQNSKSPIPGVNGVLQVRSSFNGKAAETREQFRTRASERLRHKNRALTTNDYESMILEHFPQVYKVKCFPHLCSAQNPQHRIRPGHLLIVPIPHLNLGGHGNQRPTLSGHLIQEIHDFVRLYAPADVQISVENPVYEEVQVRCTVKLNTGNQHPRQFGTKSSTQSQMSGRYIEQINRAICEYLSPWNERGINQHFGWHIQQHNVISFLHDLDYVEEVSGVSLLQISPLGDVGDLRFYLKDNANLPRHEKDLSPSYPWSIAVPLPEHWIVVLDQFEQRNPKALGINELKVGSTFIIPARKST</sequence>
<protein>
    <submittedName>
        <fullName evidence="1">Baseplate J/gp47 family protein</fullName>
    </submittedName>
</protein>
<keyword evidence="2" id="KW-1185">Reference proteome</keyword>
<organism evidence="1 2">
    <name type="scientific">Undibacterium cyanobacteriorum</name>
    <dbReference type="NCBI Taxonomy" id="3073561"/>
    <lineage>
        <taxon>Bacteria</taxon>
        <taxon>Pseudomonadati</taxon>
        <taxon>Pseudomonadota</taxon>
        <taxon>Betaproteobacteria</taxon>
        <taxon>Burkholderiales</taxon>
        <taxon>Oxalobacteraceae</taxon>
        <taxon>Undibacterium</taxon>
    </lineage>
</organism>